<accession>Q6ILY7</accession>
<dbReference type="EMBL" id="BK001879">
    <property type="protein sequence ID" value="DAA02725.1"/>
    <property type="molecule type" value="Genomic_DNA"/>
</dbReference>
<organism evidence="1">
    <name type="scientific">Drosophila melanogaster</name>
    <name type="common">Fruit fly</name>
    <dbReference type="NCBI Taxonomy" id="7227"/>
    <lineage>
        <taxon>Eukaryota</taxon>
        <taxon>Metazoa</taxon>
        <taxon>Ecdysozoa</taxon>
        <taxon>Arthropoda</taxon>
        <taxon>Hexapoda</taxon>
        <taxon>Insecta</taxon>
        <taxon>Pterygota</taxon>
        <taxon>Neoptera</taxon>
        <taxon>Endopterygota</taxon>
        <taxon>Diptera</taxon>
        <taxon>Brachycera</taxon>
        <taxon>Muscomorpha</taxon>
        <taxon>Ephydroidea</taxon>
        <taxon>Drosophilidae</taxon>
        <taxon>Drosophila</taxon>
        <taxon>Sophophora</taxon>
    </lineage>
</organism>
<sequence>MWQKVSAELVDARDYLTVSHPSIGGKRLRHSQIRHETETLYYIGSSLSPHFATFLTINCIWLATKSVAINRMNSANPPRLLRLHKLLLPRLLLLLLLLVRFLEGSSNQEPDDPQTTNRRVKEFAAQVVSVFMDTRKKRCVTYVSLDLVLSSIASRPFLYGFLSSCMRGGEYNEVDSLWLWLPASSRKLLRI</sequence>
<name>Q6ILY7_DROME</name>
<protein>
    <submittedName>
        <fullName evidence="1">HDC08083</fullName>
    </submittedName>
</protein>
<proteinExistence type="predicted"/>
<evidence type="ECO:0000313" key="1">
    <source>
        <dbReference type="EMBL" id="DAA02725.1"/>
    </source>
</evidence>
<gene>
    <name evidence="1" type="ORF">HDC08083</name>
</gene>
<reference evidence="1" key="1">
    <citation type="journal article" date="2003" name="Genome Biol.">
        <title>An integrated gene annotation and transcriptional profiling approach towards the full gene content of the Drosophila genome.</title>
        <authorList>
            <person name="Hild M."/>
            <person name="Beckmann B."/>
            <person name="Haas S.A."/>
            <person name="Koch B."/>
            <person name="Solovyev V."/>
            <person name="Busold C."/>
            <person name="Fellenberg K."/>
            <person name="Boutros M."/>
            <person name="Vingron M."/>
            <person name="Sauer F."/>
            <person name="Hoheisel J.D."/>
            <person name="Paro R."/>
        </authorList>
    </citation>
    <scope>NUCLEOTIDE SEQUENCE</scope>
</reference>
<dbReference type="AlphaFoldDB" id="Q6ILY7"/>